<proteinExistence type="predicted"/>
<accession>A0A0E0DB58</accession>
<evidence type="ECO:0000313" key="2">
    <source>
        <dbReference type="EnsemblPlants" id="OMERI04G03570.1"/>
    </source>
</evidence>
<dbReference type="HOGENOM" id="CLU_130118_0_0_1"/>
<sequence length="121" mass="13058">MARDMRSTSRIGVSWSGVTAPLMFLPNEAEDVQVASTSVEKSVAKLMDGGTDNAARRAPGRELAMRARAAVGRASPSRSCTSPSRPRACRSPAPTWRWRGQAEWMAAQTMQLGGHTLENSL</sequence>
<dbReference type="Gramene" id="OMERI04G03570.1">
    <property type="protein sequence ID" value="OMERI04G03570.1"/>
    <property type="gene ID" value="OMERI04G03570"/>
</dbReference>
<organism evidence="2">
    <name type="scientific">Oryza meridionalis</name>
    <dbReference type="NCBI Taxonomy" id="40149"/>
    <lineage>
        <taxon>Eukaryota</taxon>
        <taxon>Viridiplantae</taxon>
        <taxon>Streptophyta</taxon>
        <taxon>Embryophyta</taxon>
        <taxon>Tracheophyta</taxon>
        <taxon>Spermatophyta</taxon>
        <taxon>Magnoliopsida</taxon>
        <taxon>Liliopsida</taxon>
        <taxon>Poales</taxon>
        <taxon>Poaceae</taxon>
        <taxon>BOP clade</taxon>
        <taxon>Oryzoideae</taxon>
        <taxon>Oryzeae</taxon>
        <taxon>Oryzinae</taxon>
        <taxon>Oryza</taxon>
    </lineage>
</organism>
<keyword evidence="3" id="KW-1185">Reference proteome</keyword>
<evidence type="ECO:0000313" key="3">
    <source>
        <dbReference type="Proteomes" id="UP000008021"/>
    </source>
</evidence>
<reference evidence="2" key="2">
    <citation type="submission" date="2018-05" db="EMBL/GenBank/DDBJ databases">
        <title>OmerRS3 (Oryza meridionalis Reference Sequence Version 3).</title>
        <authorList>
            <person name="Zhang J."/>
            <person name="Kudrna D."/>
            <person name="Lee S."/>
            <person name="Talag J."/>
            <person name="Welchert J."/>
            <person name="Wing R.A."/>
        </authorList>
    </citation>
    <scope>NUCLEOTIDE SEQUENCE [LARGE SCALE GENOMIC DNA]</scope>
    <source>
        <strain evidence="2">cv. OR44</strain>
    </source>
</reference>
<dbReference type="STRING" id="40149.A0A0E0DB58"/>
<evidence type="ECO:0000256" key="1">
    <source>
        <dbReference type="SAM" id="MobiDB-lite"/>
    </source>
</evidence>
<protein>
    <submittedName>
        <fullName evidence="2">Uncharacterized protein</fullName>
    </submittedName>
</protein>
<name>A0A0E0DB58_9ORYZ</name>
<feature type="compositionally biased region" description="Low complexity" evidence="1">
    <location>
        <begin position="73"/>
        <end position="94"/>
    </location>
</feature>
<dbReference type="AlphaFoldDB" id="A0A0E0DB58"/>
<dbReference type="Proteomes" id="UP000008021">
    <property type="component" value="Chromosome 4"/>
</dbReference>
<feature type="region of interest" description="Disordered" evidence="1">
    <location>
        <begin position="69"/>
        <end position="94"/>
    </location>
</feature>
<reference evidence="2" key="1">
    <citation type="submission" date="2015-04" db="UniProtKB">
        <authorList>
            <consortium name="EnsemblPlants"/>
        </authorList>
    </citation>
    <scope>IDENTIFICATION</scope>
</reference>
<dbReference type="EnsemblPlants" id="OMERI04G03570.1">
    <property type="protein sequence ID" value="OMERI04G03570.1"/>
    <property type="gene ID" value="OMERI04G03570"/>
</dbReference>